<evidence type="ECO:0000256" key="1">
    <source>
        <dbReference type="PROSITE-ProRule" id="PRU00221"/>
    </source>
</evidence>
<dbReference type="GO" id="GO:0031491">
    <property type="term" value="F:nucleosome binding"/>
    <property type="evidence" value="ECO:0007669"/>
    <property type="project" value="TreeGrafter"/>
</dbReference>
<dbReference type="AlphaFoldDB" id="A0A482WWP6"/>
<dbReference type="PROSITE" id="PS50294">
    <property type="entry name" value="WD_REPEATS_REGION"/>
    <property type="match status" value="1"/>
</dbReference>
<dbReference type="GO" id="GO:0006351">
    <property type="term" value="P:DNA-templated transcription"/>
    <property type="evidence" value="ECO:0007669"/>
    <property type="project" value="InterPro"/>
</dbReference>
<dbReference type="GO" id="GO:0006338">
    <property type="term" value="P:chromatin remodeling"/>
    <property type="evidence" value="ECO:0007669"/>
    <property type="project" value="TreeGrafter"/>
</dbReference>
<dbReference type="InParanoid" id="A0A482WWP6"/>
<dbReference type="OrthoDB" id="1741719at2759"/>
<dbReference type="GO" id="GO:0005634">
    <property type="term" value="C:nucleus"/>
    <property type="evidence" value="ECO:0007669"/>
    <property type="project" value="InterPro"/>
</dbReference>
<dbReference type="SMART" id="SM00320">
    <property type="entry name" value="WD40"/>
    <property type="match status" value="1"/>
</dbReference>
<dbReference type="Gene3D" id="2.130.10.10">
    <property type="entry name" value="YVTN repeat-like/Quinoprotein amine dehydrogenase"/>
    <property type="match status" value="1"/>
</dbReference>
<protein>
    <submittedName>
        <fullName evidence="2">Uncharacterized protein</fullName>
    </submittedName>
</protein>
<dbReference type="InterPro" id="IPR031120">
    <property type="entry name" value="HIR1-like"/>
</dbReference>
<dbReference type="Proteomes" id="UP000291343">
    <property type="component" value="Unassembled WGS sequence"/>
</dbReference>
<feature type="repeat" description="WD" evidence="1">
    <location>
        <begin position="32"/>
        <end position="65"/>
    </location>
</feature>
<feature type="non-terminal residue" evidence="2">
    <location>
        <position position="71"/>
    </location>
</feature>
<dbReference type="EMBL" id="QKKF02023835">
    <property type="protein sequence ID" value="RZF37581.1"/>
    <property type="molecule type" value="Genomic_DNA"/>
</dbReference>
<proteinExistence type="predicted"/>
<dbReference type="PANTHER" id="PTHR13831">
    <property type="entry name" value="MEMBER OF THE HIR1 FAMILY OF WD-REPEAT PROTEINS"/>
    <property type="match status" value="1"/>
</dbReference>
<dbReference type="Pfam" id="PF00400">
    <property type="entry name" value="WD40"/>
    <property type="match status" value="1"/>
</dbReference>
<dbReference type="STRING" id="195883.A0A482WWP6"/>
<dbReference type="InterPro" id="IPR036322">
    <property type="entry name" value="WD40_repeat_dom_sf"/>
</dbReference>
<comment type="caution">
    <text evidence="2">The sequence shown here is derived from an EMBL/GenBank/DDBJ whole genome shotgun (WGS) entry which is preliminary data.</text>
</comment>
<accession>A0A482WWP6</accession>
<dbReference type="GO" id="GO:0000417">
    <property type="term" value="C:HIR complex"/>
    <property type="evidence" value="ECO:0007669"/>
    <property type="project" value="TreeGrafter"/>
</dbReference>
<dbReference type="InterPro" id="IPR001680">
    <property type="entry name" value="WD40_rpt"/>
</dbReference>
<gene>
    <name evidence="2" type="ORF">LSTR_LSTR016881</name>
</gene>
<reference evidence="2 3" key="1">
    <citation type="journal article" date="2017" name="Gigascience">
        <title>Genome sequence of the small brown planthopper, Laodelphax striatellus.</title>
        <authorList>
            <person name="Zhu J."/>
            <person name="Jiang F."/>
            <person name="Wang X."/>
            <person name="Yang P."/>
            <person name="Bao Y."/>
            <person name="Zhao W."/>
            <person name="Wang W."/>
            <person name="Lu H."/>
            <person name="Wang Q."/>
            <person name="Cui N."/>
            <person name="Li J."/>
            <person name="Chen X."/>
            <person name="Luo L."/>
            <person name="Yu J."/>
            <person name="Kang L."/>
            <person name="Cui F."/>
        </authorList>
    </citation>
    <scope>NUCLEOTIDE SEQUENCE [LARGE SCALE GENOMIC DNA]</scope>
    <source>
        <strain evidence="2">Lst14</strain>
    </source>
</reference>
<dbReference type="PROSITE" id="PS50082">
    <property type="entry name" value="WD_REPEATS_2"/>
    <property type="match status" value="1"/>
</dbReference>
<keyword evidence="1" id="KW-0853">WD repeat</keyword>
<dbReference type="SUPFAM" id="SSF50978">
    <property type="entry name" value="WD40 repeat-like"/>
    <property type="match status" value="1"/>
</dbReference>
<dbReference type="SMR" id="A0A482WWP6"/>
<keyword evidence="3" id="KW-1185">Reference proteome</keyword>
<organism evidence="2 3">
    <name type="scientific">Laodelphax striatellus</name>
    <name type="common">Small brown planthopper</name>
    <name type="synonym">Delphax striatella</name>
    <dbReference type="NCBI Taxonomy" id="195883"/>
    <lineage>
        <taxon>Eukaryota</taxon>
        <taxon>Metazoa</taxon>
        <taxon>Ecdysozoa</taxon>
        <taxon>Arthropoda</taxon>
        <taxon>Hexapoda</taxon>
        <taxon>Insecta</taxon>
        <taxon>Pterygota</taxon>
        <taxon>Neoptera</taxon>
        <taxon>Paraneoptera</taxon>
        <taxon>Hemiptera</taxon>
        <taxon>Auchenorrhyncha</taxon>
        <taxon>Fulgoroidea</taxon>
        <taxon>Delphacidae</taxon>
        <taxon>Criomorphinae</taxon>
        <taxon>Laodelphax</taxon>
    </lineage>
</organism>
<name>A0A482WWP6_LAOST</name>
<dbReference type="GO" id="GO:0000785">
    <property type="term" value="C:chromatin"/>
    <property type="evidence" value="ECO:0007669"/>
    <property type="project" value="TreeGrafter"/>
</dbReference>
<sequence>DDSGRVVIWNMAPVVSEEKEIDENCPKMLCQMDNHQACVNSVRWSYSGKLLASGGDDKLIMVWSVARYPGG</sequence>
<evidence type="ECO:0000313" key="2">
    <source>
        <dbReference type="EMBL" id="RZF37581.1"/>
    </source>
</evidence>
<feature type="non-terminal residue" evidence="2">
    <location>
        <position position="1"/>
    </location>
</feature>
<evidence type="ECO:0000313" key="3">
    <source>
        <dbReference type="Proteomes" id="UP000291343"/>
    </source>
</evidence>
<dbReference type="InterPro" id="IPR015943">
    <property type="entry name" value="WD40/YVTN_repeat-like_dom_sf"/>
</dbReference>
<dbReference type="PANTHER" id="PTHR13831:SF0">
    <property type="entry name" value="PROTEIN HIRA"/>
    <property type="match status" value="1"/>
</dbReference>